<keyword evidence="6" id="KW-1185">Reference proteome</keyword>
<dbReference type="GO" id="GO:0071949">
    <property type="term" value="F:FAD binding"/>
    <property type="evidence" value="ECO:0007669"/>
    <property type="project" value="InterPro"/>
</dbReference>
<dbReference type="PANTHER" id="PTHR45934">
    <property type="entry name" value="FAD/NAD(P)-BINDING OXIDOREDUCTASE FAMILY PROTEIN"/>
    <property type="match status" value="1"/>
</dbReference>
<dbReference type="Proteomes" id="UP000737018">
    <property type="component" value="Unassembled WGS sequence"/>
</dbReference>
<keyword evidence="2" id="KW-0503">Monooxygenase</keyword>
<proteinExistence type="inferred from homology"/>
<dbReference type="AlphaFoldDB" id="A0A8J4QTS6"/>
<protein>
    <recommendedName>
        <fullName evidence="4">FAD-binding domain-containing protein</fullName>
    </recommendedName>
</protein>
<dbReference type="InterPro" id="IPR044560">
    <property type="entry name" value="MOase"/>
</dbReference>
<dbReference type="OrthoDB" id="1878542at2759"/>
<gene>
    <name evidence="5" type="ORF">CMV_021596</name>
</gene>
<evidence type="ECO:0000313" key="6">
    <source>
        <dbReference type="Proteomes" id="UP000737018"/>
    </source>
</evidence>
<dbReference type="InterPro" id="IPR036188">
    <property type="entry name" value="FAD/NAD-bd_sf"/>
</dbReference>
<keyword evidence="1" id="KW-0560">Oxidoreductase</keyword>
<evidence type="ECO:0000259" key="4">
    <source>
        <dbReference type="Pfam" id="PF01494"/>
    </source>
</evidence>
<feature type="domain" description="FAD-binding" evidence="4">
    <location>
        <begin position="5"/>
        <end position="330"/>
    </location>
</feature>
<dbReference type="GO" id="GO:0004497">
    <property type="term" value="F:monooxygenase activity"/>
    <property type="evidence" value="ECO:0007669"/>
    <property type="project" value="UniProtKB-KW"/>
</dbReference>
<name>A0A8J4QTS6_9ROSI</name>
<dbReference type="SUPFAM" id="SSF51905">
    <property type="entry name" value="FAD/NAD(P)-binding domain"/>
    <property type="match status" value="1"/>
</dbReference>
<evidence type="ECO:0000256" key="2">
    <source>
        <dbReference type="ARBA" id="ARBA00023033"/>
    </source>
</evidence>
<sequence>MEEEDVVILGAGIAGLATAVALKRVGIRALVIEKSEGLRATGATLSLYPNGWFAMDALGVSHKLINLYSPCKRAYITNVDTGATREVSFTRADRSGAVLRVVHRKALLEALAEELPKDTIRFSSKLTSIRTKAQKGSSIALIQMEDGTTIRAKALIGCEGVHSVVAARCLGLTVPINSGRWAVRGLARFPQGHGLNHDFQQFVTAGAKRAGFVPLNDKELYWFLTGKATLIGKDMARDPKVIQKEVIDKFAQDLPQLYTVIVQHSDLSTITWAPMLHRFPWDIIFGNVSKGNITVAGDAMHPMTPDIGQNECAALEDAVVLGQQFGELFAQRSRLVPLEVAQALTKYAQKRRWRAAGLIATSYLSGWVQLGGSGWYMKFLRDVVFYRLLHNKVLDVIHYDCGKLPCVSSCRELKN</sequence>
<evidence type="ECO:0000313" key="5">
    <source>
        <dbReference type="EMBL" id="KAF3952899.1"/>
    </source>
</evidence>
<evidence type="ECO:0000256" key="1">
    <source>
        <dbReference type="ARBA" id="ARBA00023002"/>
    </source>
</evidence>
<dbReference type="PRINTS" id="PR00420">
    <property type="entry name" value="RNGMNOXGNASE"/>
</dbReference>
<dbReference type="Pfam" id="PF01494">
    <property type="entry name" value="FAD_binding_3"/>
    <property type="match status" value="1"/>
</dbReference>
<dbReference type="Gene3D" id="3.50.50.60">
    <property type="entry name" value="FAD/NAD(P)-binding domain"/>
    <property type="match status" value="1"/>
</dbReference>
<dbReference type="PANTHER" id="PTHR45934:SF1">
    <property type="entry name" value="OS04G0423100 PROTEIN"/>
    <property type="match status" value="1"/>
</dbReference>
<organism evidence="5 6">
    <name type="scientific">Castanea mollissima</name>
    <name type="common">Chinese chestnut</name>
    <dbReference type="NCBI Taxonomy" id="60419"/>
    <lineage>
        <taxon>Eukaryota</taxon>
        <taxon>Viridiplantae</taxon>
        <taxon>Streptophyta</taxon>
        <taxon>Embryophyta</taxon>
        <taxon>Tracheophyta</taxon>
        <taxon>Spermatophyta</taxon>
        <taxon>Magnoliopsida</taxon>
        <taxon>eudicotyledons</taxon>
        <taxon>Gunneridae</taxon>
        <taxon>Pentapetalae</taxon>
        <taxon>rosids</taxon>
        <taxon>fabids</taxon>
        <taxon>Fagales</taxon>
        <taxon>Fagaceae</taxon>
        <taxon>Castanea</taxon>
    </lineage>
</organism>
<dbReference type="EMBL" id="JRKL02004305">
    <property type="protein sequence ID" value="KAF3952899.1"/>
    <property type="molecule type" value="Genomic_DNA"/>
</dbReference>
<reference evidence="5" key="1">
    <citation type="submission" date="2020-03" db="EMBL/GenBank/DDBJ databases">
        <title>Castanea mollissima Vanexum genome sequencing.</title>
        <authorList>
            <person name="Staton M."/>
        </authorList>
    </citation>
    <scope>NUCLEOTIDE SEQUENCE</scope>
    <source>
        <tissue evidence="5">Leaf</tissue>
    </source>
</reference>
<accession>A0A8J4QTS6</accession>
<comment type="similarity">
    <text evidence="3">Belongs to the 3-hydroxybenzoate 6-hydroxylase family.</text>
</comment>
<comment type="caution">
    <text evidence="5">The sequence shown here is derived from an EMBL/GenBank/DDBJ whole genome shotgun (WGS) entry which is preliminary data.</text>
</comment>
<dbReference type="InterPro" id="IPR002938">
    <property type="entry name" value="FAD-bd"/>
</dbReference>
<evidence type="ECO:0000256" key="3">
    <source>
        <dbReference type="ARBA" id="ARBA00024018"/>
    </source>
</evidence>